<evidence type="ECO:0000313" key="2">
    <source>
        <dbReference type="EMBL" id="CAL1358302.1"/>
    </source>
</evidence>
<reference evidence="2 3" key="1">
    <citation type="submission" date="2024-04" db="EMBL/GenBank/DDBJ databases">
        <authorList>
            <person name="Fracassetti M."/>
        </authorList>
    </citation>
    <scope>NUCLEOTIDE SEQUENCE [LARGE SCALE GENOMIC DNA]</scope>
</reference>
<dbReference type="PANTHER" id="PTHR45786">
    <property type="entry name" value="DNA BINDING PROTEIN-LIKE"/>
    <property type="match status" value="1"/>
</dbReference>
<proteinExistence type="predicted"/>
<dbReference type="Proteomes" id="UP001497516">
    <property type="component" value="Chromosome 1"/>
</dbReference>
<protein>
    <recommendedName>
        <fullName evidence="1">Helitron helicase-like domain-containing protein</fullName>
    </recommendedName>
</protein>
<sequence>MWRFESTLSTRNDVLPAFPLCCKHGKAKLPPRRDVPEFLKTLLEGDTPLARHFRTNIRAYNGVFCFISLGGKVNHSINDGRGVYVYSIGGQIYHRIGCLVPGDGDSPKFAQLYIHDSDNEVQNRMDFYSTDPAKNPLHQCIVEGLQHMFDDNNILVRTFRSARDRIQNSGVQELQLKLLAKREINSREYDLPSANEIAALIVDETGEQSFSPDIIVQQKGSEMERISVYHPSLMALQYPILFPYGEDGWHPCISYSHSSSNISVGDKMITQCDFYAYCLQTRLQESNSLLLSGKLFQQYMVNAFALIEAERLDWMRTHQSKLRGHYYKNLLNSYLQGDSDIKLSGKPVILAASHTGSPRYKYENFQDAMAICKWIGYPDLFITFTCNSNWPEIQLMVDLIRRYSGKDPDRADITARVFKIKLDEFMLEIREKQIFGKINECMCAYSFVIYLLMFIHYSLTSLN</sequence>
<dbReference type="EMBL" id="OZ034813">
    <property type="protein sequence ID" value="CAL1358302.1"/>
    <property type="molecule type" value="Genomic_DNA"/>
</dbReference>
<dbReference type="AlphaFoldDB" id="A0AAV2CNZ5"/>
<keyword evidence="3" id="KW-1185">Reference proteome</keyword>
<evidence type="ECO:0000259" key="1">
    <source>
        <dbReference type="Pfam" id="PF14214"/>
    </source>
</evidence>
<dbReference type="InterPro" id="IPR025476">
    <property type="entry name" value="Helitron_helicase-like"/>
</dbReference>
<organism evidence="2 3">
    <name type="scientific">Linum trigynum</name>
    <dbReference type="NCBI Taxonomy" id="586398"/>
    <lineage>
        <taxon>Eukaryota</taxon>
        <taxon>Viridiplantae</taxon>
        <taxon>Streptophyta</taxon>
        <taxon>Embryophyta</taxon>
        <taxon>Tracheophyta</taxon>
        <taxon>Spermatophyta</taxon>
        <taxon>Magnoliopsida</taxon>
        <taxon>eudicotyledons</taxon>
        <taxon>Gunneridae</taxon>
        <taxon>Pentapetalae</taxon>
        <taxon>rosids</taxon>
        <taxon>fabids</taxon>
        <taxon>Malpighiales</taxon>
        <taxon>Linaceae</taxon>
        <taxon>Linum</taxon>
    </lineage>
</organism>
<feature type="domain" description="Helitron helicase-like" evidence="1">
    <location>
        <begin position="274"/>
        <end position="445"/>
    </location>
</feature>
<accession>A0AAV2CNZ5</accession>
<dbReference type="PANTHER" id="PTHR45786:SF74">
    <property type="entry name" value="ATP-DEPENDENT DNA HELICASE"/>
    <property type="match status" value="1"/>
</dbReference>
<evidence type="ECO:0000313" key="3">
    <source>
        <dbReference type="Proteomes" id="UP001497516"/>
    </source>
</evidence>
<gene>
    <name evidence="2" type="ORF">LTRI10_LOCUS5860</name>
</gene>
<name>A0AAV2CNZ5_9ROSI</name>
<dbReference type="Pfam" id="PF14214">
    <property type="entry name" value="Helitron_like_N"/>
    <property type="match status" value="1"/>
</dbReference>